<feature type="compositionally biased region" description="Basic residues" evidence="1">
    <location>
        <begin position="46"/>
        <end position="58"/>
    </location>
</feature>
<reference evidence="2" key="1">
    <citation type="submission" date="2022-11" db="UniProtKB">
        <authorList>
            <consortium name="EnsemblMetazoa"/>
        </authorList>
    </citation>
    <scope>IDENTIFICATION</scope>
</reference>
<feature type="compositionally biased region" description="Polar residues" evidence="1">
    <location>
        <begin position="92"/>
        <end position="109"/>
    </location>
</feature>
<dbReference type="Proteomes" id="UP000887568">
    <property type="component" value="Unplaced"/>
</dbReference>
<organism evidence="2 3">
    <name type="scientific">Patiria miniata</name>
    <name type="common">Bat star</name>
    <name type="synonym">Asterina miniata</name>
    <dbReference type="NCBI Taxonomy" id="46514"/>
    <lineage>
        <taxon>Eukaryota</taxon>
        <taxon>Metazoa</taxon>
        <taxon>Echinodermata</taxon>
        <taxon>Eleutherozoa</taxon>
        <taxon>Asterozoa</taxon>
        <taxon>Asteroidea</taxon>
        <taxon>Valvatacea</taxon>
        <taxon>Valvatida</taxon>
        <taxon>Asterinidae</taxon>
        <taxon>Patiria</taxon>
    </lineage>
</organism>
<dbReference type="EnsemblMetazoa" id="XM_038191671.1">
    <property type="protein sequence ID" value="XP_038047599.1"/>
    <property type="gene ID" value="LOC119721592"/>
</dbReference>
<proteinExistence type="predicted"/>
<dbReference type="AlphaFoldDB" id="A0A913Z7D0"/>
<feature type="compositionally biased region" description="Polar residues" evidence="1">
    <location>
        <begin position="119"/>
        <end position="133"/>
    </location>
</feature>
<keyword evidence="3" id="KW-1185">Reference proteome</keyword>
<dbReference type="GeneID" id="119721592"/>
<evidence type="ECO:0000256" key="1">
    <source>
        <dbReference type="SAM" id="MobiDB-lite"/>
    </source>
</evidence>
<sequence>MPYKKKTAVRPAGEDADGAPQPKRSRQPVTHRSEPPARRGPEPPARRGRGRGRGRPRTHPNPAPEEIHADEPAILDVHPPRVQLQDELPHANMNNDSVPRPSVITSSSPGGDVPFPRTGPTSRPDPNSVTSSSCGLVENEMRRLLDASLAPGPVWIVGDSIVRWAEAPLSLPLTVMWQGQSGAQLANVGPPLAGERHAGIGTPTQTIINGPPVALQNRRTISGNQRHTTGGPPLQNRQRSTIGNQRLLFPAFVVPNCSQQFFLSL</sequence>
<evidence type="ECO:0000313" key="2">
    <source>
        <dbReference type="EnsemblMetazoa" id="XP_038047599.1"/>
    </source>
</evidence>
<name>A0A913Z7D0_PATMI</name>
<feature type="region of interest" description="Disordered" evidence="1">
    <location>
        <begin position="91"/>
        <end position="133"/>
    </location>
</feature>
<feature type="compositionally biased region" description="Basic and acidic residues" evidence="1">
    <location>
        <begin position="31"/>
        <end position="45"/>
    </location>
</feature>
<dbReference type="RefSeq" id="XP_038047599.1">
    <property type="nucleotide sequence ID" value="XM_038191671.1"/>
</dbReference>
<evidence type="ECO:0000313" key="3">
    <source>
        <dbReference type="Proteomes" id="UP000887568"/>
    </source>
</evidence>
<protein>
    <submittedName>
        <fullName evidence="2">Uncharacterized protein</fullName>
    </submittedName>
</protein>
<feature type="region of interest" description="Disordered" evidence="1">
    <location>
        <begin position="1"/>
        <end position="73"/>
    </location>
</feature>
<accession>A0A913Z7D0</accession>